<name>A0A2X0WW99_9GAMM</name>
<dbReference type="Gene3D" id="3.30.310.170">
    <property type="entry name" value="Outer membrane protein assembly factor BamC"/>
    <property type="match status" value="1"/>
</dbReference>
<protein>
    <submittedName>
        <fullName evidence="1">Lipoprotein</fullName>
    </submittedName>
</protein>
<evidence type="ECO:0000313" key="1">
    <source>
        <dbReference type="EMBL" id="SPT70772.1"/>
    </source>
</evidence>
<keyword evidence="2" id="KW-1185">Reference proteome</keyword>
<organism evidence="1 2">
    <name type="scientific">Anaerobiospirillum thomasii</name>
    <dbReference type="NCBI Taxonomy" id="179995"/>
    <lineage>
        <taxon>Bacteria</taxon>
        <taxon>Pseudomonadati</taxon>
        <taxon>Pseudomonadota</taxon>
        <taxon>Gammaproteobacteria</taxon>
        <taxon>Aeromonadales</taxon>
        <taxon>Succinivibrionaceae</taxon>
        <taxon>Anaerobiospirillum</taxon>
    </lineage>
</organism>
<dbReference type="EMBL" id="UAPV01000001">
    <property type="protein sequence ID" value="SPT70772.1"/>
    <property type="molecule type" value="Genomic_DNA"/>
</dbReference>
<reference evidence="1 2" key="1">
    <citation type="submission" date="2018-06" db="EMBL/GenBank/DDBJ databases">
        <authorList>
            <consortium name="Pathogen Informatics"/>
            <person name="Doyle S."/>
        </authorList>
    </citation>
    <scope>NUCLEOTIDE SEQUENCE [LARGE SCALE GENOMIC DNA]</scope>
    <source>
        <strain evidence="1 2">NCTC13093</strain>
    </source>
</reference>
<keyword evidence="1" id="KW-0449">Lipoprotein</keyword>
<dbReference type="InterPro" id="IPR010653">
    <property type="entry name" value="NlpB/DapX"/>
</dbReference>
<gene>
    <name evidence="1" type="ORF">NCTC13093_02196</name>
</gene>
<dbReference type="Proteomes" id="UP000250086">
    <property type="component" value="Unassembled WGS sequence"/>
</dbReference>
<evidence type="ECO:0000313" key="2">
    <source>
        <dbReference type="Proteomes" id="UP000250086"/>
    </source>
</evidence>
<accession>A0A2X0WW99</accession>
<dbReference type="Pfam" id="PF06804">
    <property type="entry name" value="Lipoprotein_18"/>
    <property type="match status" value="1"/>
</dbReference>
<proteinExistence type="predicted"/>
<sequence length="176" mass="19800">MLSSGKSMDNILSPIEQQRFATGFANEIIHTIDTVNTALISIPDEVSVILGRDSNDQDCFIINAPYESVWEVIRQVLPQYSFVIKEYSISNSTICVEYDEEDYEFFAEKGVDAFSLESGEYIIRIAVEGDKSIVTFYDGDDKPLKTTVISALYPGMSKALVKGFENYSKFDMSSFM</sequence>
<dbReference type="InterPro" id="IPR042268">
    <property type="entry name" value="BamC_C"/>
</dbReference>
<dbReference type="AlphaFoldDB" id="A0A2X0WW99"/>